<comment type="caution">
    <text evidence="2">The sequence shown here is derived from an EMBL/GenBank/DDBJ whole genome shotgun (WGS) entry which is preliminary data.</text>
</comment>
<protein>
    <submittedName>
        <fullName evidence="2">Heterokaryon incompatibility</fullName>
    </submittedName>
</protein>
<reference evidence="2 3" key="1">
    <citation type="journal article" date="2016" name="Genome Biol. Evol.">
        <title>Divergent and convergent evolution of fungal pathogenicity.</title>
        <authorList>
            <person name="Shang Y."/>
            <person name="Xiao G."/>
            <person name="Zheng P."/>
            <person name="Cen K."/>
            <person name="Zhan S."/>
            <person name="Wang C."/>
        </authorList>
    </citation>
    <scope>NUCLEOTIDE SEQUENCE [LARGE SCALE GENOMIC DNA]</scope>
    <source>
        <strain evidence="2 3">RCEF 264</strain>
    </source>
</reference>
<dbReference type="PROSITE" id="PS50020">
    <property type="entry name" value="WW_DOMAIN_2"/>
    <property type="match status" value="1"/>
</dbReference>
<sequence>MIAYQYAPLLDPGTDIRLIKLLPGRVDDDLVAEIVHAALVKPPQRKLERWSLDKVQSTVPPDWMVYETVEGRYLFSNPEEETFWEHPDASVNRANYDALPDEVDHGFKPEYEALSYTWGTAIGQHILWLESDQSMNASSTAKSSPRPRHLLRIHENLAEALRSLRYEDASRTLWVDAVCINQTDIPERNKQVTRMADIYRLAHRVVAWLGPATNRSSVGLATLDQLGSQAEFTKQRLLLNTPGTTQKELHFPETVLPFAEATWRGVLDVIARPWFDRLWVIQEIQLANRRAILCCGGAQATISWPHLRNAIFSLYVKVQPMLPAVRQRCNTLCSFAEHIVGEPLMGALLYTRGRLCRDPRDKIYALMGLLPDHEASAIRPDYAAPVADVYRDATLLSLANTRRLSFLYCGSSGGSGGPALPSWVPDWSVAERAGQDVELGYCSGSSRACATFEPPGTLQVWGVPCGTVQAVSRPMPATADATTLRAARDFFVDYTATSPAHNYPTGESLVEALALTLLMDRYRERYPSAGPRYPFWGEWVQQVDDYISGRKASYADEQDMATTIAIIVRQQEVFFSTDKGHLGATAAVEIRQGDKLFAVLGSLGMIILRPTPDGTYKVVGASYVHGFADAEALLGPLATPWRVECAYNAGGQWSPSFVNDATGQTTDIDPRFGPLPPDWECLAEVPRAADDPPVNARFRNKDTGMLANADPRLQPEVLEARGVDLQEIKLV</sequence>
<gene>
    <name evidence="2" type="ORF">SPI_08000</name>
</gene>
<keyword evidence="3" id="KW-1185">Reference proteome</keyword>
<dbReference type="EMBL" id="AZHD01000018">
    <property type="protein sequence ID" value="OAA55793.1"/>
    <property type="molecule type" value="Genomic_DNA"/>
</dbReference>
<dbReference type="InterPro" id="IPR010730">
    <property type="entry name" value="HET"/>
</dbReference>
<dbReference type="Proteomes" id="UP000076874">
    <property type="component" value="Unassembled WGS sequence"/>
</dbReference>
<name>A0A167NQ43_9HYPO</name>
<dbReference type="AlphaFoldDB" id="A0A167NQ43"/>
<dbReference type="STRING" id="1081102.A0A167NQ43"/>
<accession>A0A167NQ43</accession>
<dbReference type="Pfam" id="PF06985">
    <property type="entry name" value="HET"/>
    <property type="match status" value="1"/>
</dbReference>
<proteinExistence type="predicted"/>
<evidence type="ECO:0000313" key="3">
    <source>
        <dbReference type="Proteomes" id="UP000076874"/>
    </source>
</evidence>
<dbReference type="InterPro" id="IPR001202">
    <property type="entry name" value="WW_dom"/>
</dbReference>
<organism evidence="2 3">
    <name type="scientific">Niveomyces insectorum RCEF 264</name>
    <dbReference type="NCBI Taxonomy" id="1081102"/>
    <lineage>
        <taxon>Eukaryota</taxon>
        <taxon>Fungi</taxon>
        <taxon>Dikarya</taxon>
        <taxon>Ascomycota</taxon>
        <taxon>Pezizomycotina</taxon>
        <taxon>Sordariomycetes</taxon>
        <taxon>Hypocreomycetidae</taxon>
        <taxon>Hypocreales</taxon>
        <taxon>Cordycipitaceae</taxon>
        <taxon>Niveomyces</taxon>
    </lineage>
</organism>
<dbReference type="OrthoDB" id="5153494at2759"/>
<evidence type="ECO:0000259" key="1">
    <source>
        <dbReference type="PROSITE" id="PS50020"/>
    </source>
</evidence>
<dbReference type="PANTHER" id="PTHR24148:SF73">
    <property type="entry name" value="HET DOMAIN PROTEIN (AFU_ORTHOLOGUE AFUA_8G01020)"/>
    <property type="match status" value="1"/>
</dbReference>
<evidence type="ECO:0000313" key="2">
    <source>
        <dbReference type="EMBL" id="OAA55793.1"/>
    </source>
</evidence>
<dbReference type="InterPro" id="IPR052895">
    <property type="entry name" value="HetReg/Transcr_Mod"/>
</dbReference>
<dbReference type="PANTHER" id="PTHR24148">
    <property type="entry name" value="ANKYRIN REPEAT DOMAIN-CONTAINING PROTEIN 39 HOMOLOG-RELATED"/>
    <property type="match status" value="1"/>
</dbReference>
<feature type="domain" description="WW" evidence="1">
    <location>
        <begin position="57"/>
        <end position="89"/>
    </location>
</feature>